<accession>A0A2U0SHE2</accession>
<feature type="compositionally biased region" description="Pro residues" evidence="1">
    <location>
        <begin position="16"/>
        <end position="26"/>
    </location>
</feature>
<feature type="region of interest" description="Disordered" evidence="1">
    <location>
        <begin position="1"/>
        <end position="38"/>
    </location>
</feature>
<keyword evidence="3" id="KW-1185">Reference proteome</keyword>
<name>A0A2U0SHE2_9SPHN</name>
<comment type="caution">
    <text evidence="2">The sequence shown here is derived from an EMBL/GenBank/DDBJ whole genome shotgun (WGS) entry which is preliminary data.</text>
</comment>
<evidence type="ECO:0000256" key="1">
    <source>
        <dbReference type="SAM" id="MobiDB-lite"/>
    </source>
</evidence>
<gene>
    <name evidence="2" type="ORF">DD559_16580</name>
</gene>
<reference evidence="2 3" key="1">
    <citation type="submission" date="2018-05" db="EMBL/GenBank/DDBJ databases">
        <title>Description of Sphingomonas pokkalii sp nov, isolated from the rhizosphere of saline tolerant pokkali rice and its draft genome analysis.</title>
        <authorList>
            <person name="Menon R."/>
            <person name="Kumari S."/>
            <person name="Rameshkumar N."/>
        </authorList>
    </citation>
    <scope>NUCLEOTIDE SEQUENCE [LARGE SCALE GENOMIC DNA]</scope>
    <source>
        <strain evidence="2 3">L3B27</strain>
    </source>
</reference>
<evidence type="ECO:0000313" key="3">
    <source>
        <dbReference type="Proteomes" id="UP000245890"/>
    </source>
</evidence>
<dbReference type="OrthoDB" id="3236218at2"/>
<feature type="compositionally biased region" description="Basic and acidic residues" evidence="1">
    <location>
        <begin position="29"/>
        <end position="38"/>
    </location>
</feature>
<dbReference type="Proteomes" id="UP000245890">
    <property type="component" value="Unassembled WGS sequence"/>
</dbReference>
<sequence length="63" mass="6986">MPRIRRHPREGGDPLAPMPRFLPPALRPMDSRLRGNDDGSMKLHIPGFICDSPALAGDDHDSQ</sequence>
<proteinExistence type="predicted"/>
<evidence type="ECO:0000313" key="2">
    <source>
        <dbReference type="EMBL" id="PVX30747.1"/>
    </source>
</evidence>
<organism evidence="2 3">
    <name type="scientific">Sphingomonas pokkalii</name>
    <dbReference type="NCBI Taxonomy" id="2175090"/>
    <lineage>
        <taxon>Bacteria</taxon>
        <taxon>Pseudomonadati</taxon>
        <taxon>Pseudomonadota</taxon>
        <taxon>Alphaproteobacteria</taxon>
        <taxon>Sphingomonadales</taxon>
        <taxon>Sphingomonadaceae</taxon>
        <taxon>Sphingomonas</taxon>
    </lineage>
</organism>
<protein>
    <submittedName>
        <fullName evidence="2">Uncharacterized protein</fullName>
    </submittedName>
</protein>
<dbReference type="EMBL" id="QENQ01000001">
    <property type="protein sequence ID" value="PVX30747.1"/>
    <property type="molecule type" value="Genomic_DNA"/>
</dbReference>
<dbReference type="AlphaFoldDB" id="A0A2U0SHE2"/>